<dbReference type="EMBL" id="QLMH01000007">
    <property type="protein sequence ID" value="RAK19106.1"/>
    <property type="molecule type" value="Genomic_DNA"/>
</dbReference>
<accession>A0A327YG59</accession>
<evidence type="ECO:0000256" key="7">
    <source>
        <dbReference type="ARBA" id="ARBA00023118"/>
    </source>
</evidence>
<dbReference type="GO" id="GO:0046872">
    <property type="term" value="F:metal ion binding"/>
    <property type="evidence" value="ECO:0007669"/>
    <property type="project" value="UniProtKB-KW"/>
</dbReference>
<dbReference type="EC" id="3.1.12.1" evidence="9"/>
<dbReference type="InterPro" id="IPR011604">
    <property type="entry name" value="PDDEXK-like_dom_sf"/>
</dbReference>
<dbReference type="Gene3D" id="3.90.320.10">
    <property type="match status" value="1"/>
</dbReference>
<evidence type="ECO:0000256" key="5">
    <source>
        <dbReference type="ARBA" id="ARBA00023004"/>
    </source>
</evidence>
<keyword evidence="6 9" id="KW-0411">Iron-sulfur</keyword>
<evidence type="ECO:0000313" key="12">
    <source>
        <dbReference type="Proteomes" id="UP000248555"/>
    </source>
</evidence>
<evidence type="ECO:0000256" key="3">
    <source>
        <dbReference type="ARBA" id="ARBA00022801"/>
    </source>
</evidence>
<dbReference type="InterPro" id="IPR022765">
    <property type="entry name" value="Dna2/Cas4_DUF83"/>
</dbReference>
<dbReference type="GO" id="GO:0051536">
    <property type="term" value="F:iron-sulfur cluster binding"/>
    <property type="evidence" value="ECO:0007669"/>
    <property type="project" value="UniProtKB-KW"/>
</dbReference>
<evidence type="ECO:0000256" key="4">
    <source>
        <dbReference type="ARBA" id="ARBA00022839"/>
    </source>
</evidence>
<dbReference type="GO" id="GO:0004527">
    <property type="term" value="F:exonuclease activity"/>
    <property type="evidence" value="ECO:0007669"/>
    <property type="project" value="UniProtKB-KW"/>
</dbReference>
<keyword evidence="7 9" id="KW-0051">Antiviral defense</keyword>
<keyword evidence="2 9" id="KW-0479">Metal-binding</keyword>
<dbReference type="InterPro" id="IPR013343">
    <property type="entry name" value="CRISPR-assoc_prot_Cas4"/>
</dbReference>
<feature type="domain" description="DUF83" evidence="10">
    <location>
        <begin position="8"/>
        <end position="167"/>
    </location>
</feature>
<comment type="similarity">
    <text evidence="9">Belongs to the CRISPR-associated exonuclease Cas4 family.</text>
</comment>
<evidence type="ECO:0000256" key="9">
    <source>
        <dbReference type="RuleBase" id="RU365022"/>
    </source>
</evidence>
<evidence type="ECO:0000256" key="1">
    <source>
        <dbReference type="ARBA" id="ARBA00022722"/>
    </source>
</evidence>
<keyword evidence="12" id="KW-1185">Reference proteome</keyword>
<reference evidence="11 12" key="1">
    <citation type="submission" date="2018-06" db="EMBL/GenBank/DDBJ databases">
        <title>Genomic Encyclopedia of Type Strains, Phase III (KMG-III): the genomes of soil and plant-associated and newly described type strains.</title>
        <authorList>
            <person name="Whitman W."/>
        </authorList>
    </citation>
    <scope>NUCLEOTIDE SEQUENCE [LARGE SCALE GENOMIC DNA]</scope>
    <source>
        <strain evidence="11 12">CGMCC 1.8979</strain>
    </source>
</reference>
<dbReference type="AlphaFoldDB" id="A0A327YG59"/>
<dbReference type="NCBIfam" id="TIGR00372">
    <property type="entry name" value="cas4"/>
    <property type="match status" value="1"/>
</dbReference>
<evidence type="ECO:0000256" key="2">
    <source>
        <dbReference type="ARBA" id="ARBA00022723"/>
    </source>
</evidence>
<name>A0A327YG59_9BACL</name>
<dbReference type="OrthoDB" id="9794720at2"/>
<keyword evidence="1 9" id="KW-0540">Nuclease</keyword>
<comment type="cofactor">
    <cofactor evidence="9">
        <name>Mg(2+)</name>
        <dbReference type="ChEBI" id="CHEBI:18420"/>
    </cofactor>
    <cofactor evidence="9">
        <name>Mn(2+)</name>
        <dbReference type="ChEBI" id="CHEBI:29035"/>
    </cofactor>
    <text evidence="9">Mg(2+) or Mn(2+) required for ssDNA cleavage activity.</text>
</comment>
<keyword evidence="5 9" id="KW-0408">Iron</keyword>
<organism evidence="11 12">
    <name type="scientific">Paranoxybacillus vitaminiphilus</name>
    <dbReference type="NCBI Taxonomy" id="581036"/>
    <lineage>
        <taxon>Bacteria</taxon>
        <taxon>Bacillati</taxon>
        <taxon>Bacillota</taxon>
        <taxon>Bacilli</taxon>
        <taxon>Bacillales</taxon>
        <taxon>Anoxybacillaceae</taxon>
        <taxon>Paranoxybacillus</taxon>
    </lineage>
</organism>
<evidence type="ECO:0000259" key="10">
    <source>
        <dbReference type="Pfam" id="PF01930"/>
    </source>
</evidence>
<dbReference type="Pfam" id="PF01930">
    <property type="entry name" value="Cas_Cas4"/>
    <property type="match status" value="1"/>
</dbReference>
<protein>
    <recommendedName>
        <fullName evidence="9">CRISPR-associated exonuclease Cas4</fullName>
        <ecNumber evidence="9">3.1.12.1</ecNumber>
    </recommendedName>
</protein>
<comment type="function">
    <text evidence="9">CRISPR (clustered regularly interspaced short palindromic repeat) is an adaptive immune system that provides protection against mobile genetic elements (viruses, transposable elements and conjugative plasmids). CRISPR clusters contain sequences complementary to antecedent mobile elements and target invading nucleic acids. CRISPR clusters are transcribed and processed into CRISPR RNA (crRNA).</text>
</comment>
<keyword evidence="8 9" id="KW-0464">Manganese</keyword>
<dbReference type="PANTHER" id="PTHR37168:SF2">
    <property type="entry name" value="CRISPR-ASSOCIATED EXONUCLEASE CAS4"/>
    <property type="match status" value="1"/>
</dbReference>
<keyword evidence="3 9" id="KW-0378">Hydrolase</keyword>
<dbReference type="PANTHER" id="PTHR37168">
    <property type="entry name" value="CRISPR-ASSOCIATED EXONUCLEASE CAS4"/>
    <property type="match status" value="1"/>
</dbReference>
<sequence length="169" mass="20221">MDYQMPITGTDIWYYYICKREVWLMKHQIAPDQEDESLDIGRFISETYYQRNKKEISIGNIVVDRVRQEDGQLVIGEVKKSSRYMKSAKMQLLYYLDTLRQMGIEAKGELLFPEERKKETVEWTEEAKQELKRAMEDIRRIARMPVPPASEKIHFCGKCAYREYCWAEE</sequence>
<gene>
    <name evidence="11" type="ORF">B0I26_10723</name>
</gene>
<comment type="cofactor">
    <cofactor evidence="9">
        <name>iron-sulfur cluster</name>
        <dbReference type="ChEBI" id="CHEBI:30408"/>
    </cofactor>
</comment>
<keyword evidence="4 9" id="KW-0269">Exonuclease</keyword>
<evidence type="ECO:0000313" key="11">
    <source>
        <dbReference type="EMBL" id="RAK19106.1"/>
    </source>
</evidence>
<proteinExistence type="inferred from homology"/>
<evidence type="ECO:0000256" key="8">
    <source>
        <dbReference type="ARBA" id="ARBA00023211"/>
    </source>
</evidence>
<comment type="caution">
    <text evidence="11">The sequence shown here is derived from an EMBL/GenBank/DDBJ whole genome shotgun (WGS) entry which is preliminary data.</text>
</comment>
<dbReference type="GO" id="GO:0051607">
    <property type="term" value="P:defense response to virus"/>
    <property type="evidence" value="ECO:0007669"/>
    <property type="project" value="UniProtKB-KW"/>
</dbReference>
<dbReference type="RefSeq" id="WP_111645258.1">
    <property type="nucleotide sequence ID" value="NZ_QLMH01000007.1"/>
</dbReference>
<evidence type="ECO:0000256" key="6">
    <source>
        <dbReference type="ARBA" id="ARBA00023014"/>
    </source>
</evidence>
<dbReference type="Proteomes" id="UP000248555">
    <property type="component" value="Unassembled WGS sequence"/>
</dbReference>